<evidence type="ECO:0000313" key="1">
    <source>
        <dbReference type="EMBL" id="OZC34966.1"/>
    </source>
</evidence>
<accession>A0A7Z1DS43</accession>
<dbReference type="AlphaFoldDB" id="A0A7Z1DS43"/>
<gene>
    <name evidence="1" type="ORF">B9Q17_00245</name>
</gene>
<proteinExistence type="predicted"/>
<keyword evidence="2" id="KW-1185">Reference proteome</keyword>
<evidence type="ECO:0000313" key="2">
    <source>
        <dbReference type="Proteomes" id="UP000216984"/>
    </source>
</evidence>
<reference evidence="1 2" key="1">
    <citation type="submission" date="2017-06" db="EMBL/GenBank/DDBJ databases">
        <title>Draft genome sequence of the halophilic bacterium Marinobacter vinifirmus FB1.</title>
        <authorList>
            <person name="Stepanov V.G."/>
            <person name="Roberts D.J."/>
            <person name="Fox G.E."/>
        </authorList>
    </citation>
    <scope>NUCLEOTIDE SEQUENCE [LARGE SCALE GENOMIC DNA]</scope>
    <source>
        <strain evidence="1 2">FB1</strain>
    </source>
</reference>
<dbReference type="RefSeq" id="WP_094625917.1">
    <property type="nucleotide sequence ID" value="NZ_NEFY01000019.1"/>
</dbReference>
<name>A0A7Z1DS43_9GAMM</name>
<comment type="caution">
    <text evidence="1">The sequence shown here is derived from an EMBL/GenBank/DDBJ whole genome shotgun (WGS) entry which is preliminary data.</text>
</comment>
<dbReference type="Proteomes" id="UP000216984">
    <property type="component" value="Unassembled WGS sequence"/>
</dbReference>
<organism evidence="1 2">
    <name type="scientific">Marinobacter vinifirmus</name>
    <dbReference type="NCBI Taxonomy" id="355591"/>
    <lineage>
        <taxon>Bacteria</taxon>
        <taxon>Pseudomonadati</taxon>
        <taxon>Pseudomonadota</taxon>
        <taxon>Gammaproteobacteria</taxon>
        <taxon>Pseudomonadales</taxon>
        <taxon>Marinobacteraceae</taxon>
        <taxon>Marinobacter</taxon>
    </lineage>
</organism>
<protein>
    <submittedName>
        <fullName evidence="1">Uncharacterized protein</fullName>
    </submittedName>
</protein>
<dbReference type="EMBL" id="NEFY01000019">
    <property type="protein sequence ID" value="OZC34966.1"/>
    <property type="molecule type" value="Genomic_DNA"/>
</dbReference>
<sequence length="104" mass="11946">MRSPFQEGVDSLKAGNYYCSLNPYCRAAQPAEHEQWGKGWYSAYREAAQRHDNEYLVTWVGMDRSYHEDEYSSLEDAQCHAVSISEHGGHSITLSDDEGNEYDF</sequence>